<keyword evidence="2" id="KW-1133">Transmembrane helix</keyword>
<name>A0ABM9EIH0_9HYPH</name>
<keyword evidence="2" id="KW-0472">Membrane</keyword>
<evidence type="ECO:0000313" key="4">
    <source>
        <dbReference type="Proteomes" id="UP001153050"/>
    </source>
</evidence>
<dbReference type="Proteomes" id="UP001153050">
    <property type="component" value="Unassembled WGS sequence"/>
</dbReference>
<evidence type="ECO:0000256" key="1">
    <source>
        <dbReference type="SAM" id="MobiDB-lite"/>
    </source>
</evidence>
<sequence>MDRAGTGLRFTRLQDGDDGGRASRRAGGSHPIVAAIGHLKRAAVIAVTPILVMSAAMGLLARRRSKVSTCGPLYFHLTENLR</sequence>
<accession>A0ABM9EIH0</accession>
<feature type="region of interest" description="Disordered" evidence="1">
    <location>
        <begin position="1"/>
        <end position="27"/>
    </location>
</feature>
<keyword evidence="4" id="KW-1185">Reference proteome</keyword>
<protein>
    <submittedName>
        <fullName evidence="3">Uncharacterized protein</fullName>
    </submittedName>
</protein>
<feature type="compositionally biased region" description="Basic and acidic residues" evidence="1">
    <location>
        <begin position="12"/>
        <end position="21"/>
    </location>
</feature>
<proteinExistence type="predicted"/>
<organism evidence="3 4">
    <name type="scientific">Mesorhizobium escarrei</name>
    <dbReference type="NCBI Taxonomy" id="666018"/>
    <lineage>
        <taxon>Bacteria</taxon>
        <taxon>Pseudomonadati</taxon>
        <taxon>Pseudomonadota</taxon>
        <taxon>Alphaproteobacteria</taxon>
        <taxon>Hyphomicrobiales</taxon>
        <taxon>Phyllobacteriaceae</taxon>
        <taxon>Mesorhizobium</taxon>
    </lineage>
</organism>
<gene>
    <name evidence="3" type="ORF">MES5069_770006</name>
</gene>
<comment type="caution">
    <text evidence="3">The sequence shown here is derived from an EMBL/GenBank/DDBJ whole genome shotgun (WGS) entry which is preliminary data.</text>
</comment>
<dbReference type="EMBL" id="CAKXZT010000176">
    <property type="protein sequence ID" value="CAH2409162.1"/>
    <property type="molecule type" value="Genomic_DNA"/>
</dbReference>
<evidence type="ECO:0000313" key="3">
    <source>
        <dbReference type="EMBL" id="CAH2409162.1"/>
    </source>
</evidence>
<feature type="transmembrane region" description="Helical" evidence="2">
    <location>
        <begin position="42"/>
        <end position="61"/>
    </location>
</feature>
<evidence type="ECO:0000256" key="2">
    <source>
        <dbReference type="SAM" id="Phobius"/>
    </source>
</evidence>
<keyword evidence="2" id="KW-0812">Transmembrane</keyword>
<reference evidence="3 4" key="1">
    <citation type="submission" date="2022-03" db="EMBL/GenBank/DDBJ databases">
        <authorList>
            <person name="Brunel B."/>
        </authorList>
    </citation>
    <scope>NUCLEOTIDE SEQUENCE [LARGE SCALE GENOMIC DNA]</scope>
    <source>
        <strain evidence="3">STM5069sample</strain>
    </source>
</reference>